<feature type="compositionally biased region" description="Basic and acidic residues" evidence="8">
    <location>
        <begin position="193"/>
        <end position="205"/>
    </location>
</feature>
<feature type="transmembrane region" description="Helical" evidence="9">
    <location>
        <begin position="478"/>
        <end position="498"/>
    </location>
</feature>
<feature type="transmembrane region" description="Helical" evidence="9">
    <location>
        <begin position="437"/>
        <end position="458"/>
    </location>
</feature>
<dbReference type="GO" id="GO:0016763">
    <property type="term" value="F:pentosyltransferase activity"/>
    <property type="evidence" value="ECO:0007669"/>
    <property type="project" value="TreeGrafter"/>
</dbReference>
<dbReference type="GO" id="GO:0005886">
    <property type="term" value="C:plasma membrane"/>
    <property type="evidence" value="ECO:0007669"/>
    <property type="project" value="UniProtKB-SubCell"/>
</dbReference>
<dbReference type="EMBL" id="CP159837">
    <property type="protein sequence ID" value="XCM35641.1"/>
    <property type="molecule type" value="Genomic_DNA"/>
</dbReference>
<feature type="region of interest" description="Disordered" evidence="8">
    <location>
        <begin position="193"/>
        <end position="218"/>
    </location>
</feature>
<feature type="transmembrane region" description="Helical" evidence="9">
    <location>
        <begin position="303"/>
        <end position="325"/>
    </location>
</feature>
<evidence type="ECO:0000256" key="1">
    <source>
        <dbReference type="ARBA" id="ARBA00004651"/>
    </source>
</evidence>
<evidence type="ECO:0000256" key="3">
    <source>
        <dbReference type="ARBA" id="ARBA00022676"/>
    </source>
</evidence>
<dbReference type="EC" id="2.4.-.-" evidence="10"/>
<name>A0AAU8JAA8_9CYAN</name>
<feature type="transmembrane region" description="Helical" evidence="9">
    <location>
        <begin position="115"/>
        <end position="137"/>
    </location>
</feature>
<dbReference type="AlphaFoldDB" id="A0AAU8JAA8"/>
<evidence type="ECO:0000256" key="4">
    <source>
        <dbReference type="ARBA" id="ARBA00022679"/>
    </source>
</evidence>
<accession>A0AAU8JAA8</accession>
<evidence type="ECO:0000256" key="5">
    <source>
        <dbReference type="ARBA" id="ARBA00022692"/>
    </source>
</evidence>
<dbReference type="RefSeq" id="WP_190877352.1">
    <property type="nucleotide sequence ID" value="NZ_CP159837.1"/>
</dbReference>
<keyword evidence="7 9" id="KW-0472">Membrane</keyword>
<proteinExistence type="predicted"/>
<organism evidence="10">
    <name type="scientific">Planktothricoides raciborskii GIHE-MW2</name>
    <dbReference type="NCBI Taxonomy" id="2792601"/>
    <lineage>
        <taxon>Bacteria</taxon>
        <taxon>Bacillati</taxon>
        <taxon>Cyanobacteriota</taxon>
        <taxon>Cyanophyceae</taxon>
        <taxon>Oscillatoriophycideae</taxon>
        <taxon>Oscillatoriales</taxon>
        <taxon>Oscillatoriaceae</taxon>
        <taxon>Planktothricoides</taxon>
    </lineage>
</organism>
<feature type="transmembrane region" description="Helical" evidence="9">
    <location>
        <begin position="12"/>
        <end position="29"/>
    </location>
</feature>
<dbReference type="InterPro" id="IPR050297">
    <property type="entry name" value="LipidA_mod_glycosyltrf_83"/>
</dbReference>
<dbReference type="PANTHER" id="PTHR33908:SF11">
    <property type="entry name" value="MEMBRANE PROTEIN"/>
    <property type="match status" value="1"/>
</dbReference>
<keyword evidence="3 10" id="KW-0328">Glycosyltransferase</keyword>
<evidence type="ECO:0000256" key="2">
    <source>
        <dbReference type="ARBA" id="ARBA00022475"/>
    </source>
</evidence>
<feature type="compositionally biased region" description="Polar residues" evidence="8">
    <location>
        <begin position="206"/>
        <end position="215"/>
    </location>
</feature>
<evidence type="ECO:0000313" key="10">
    <source>
        <dbReference type="EMBL" id="XCM35641.1"/>
    </source>
</evidence>
<keyword evidence="6 9" id="KW-1133">Transmembrane helix</keyword>
<evidence type="ECO:0000256" key="9">
    <source>
        <dbReference type="SAM" id="Phobius"/>
    </source>
</evidence>
<dbReference type="PANTHER" id="PTHR33908">
    <property type="entry name" value="MANNOSYLTRANSFERASE YKCB-RELATED"/>
    <property type="match status" value="1"/>
</dbReference>
<feature type="transmembrane region" description="Helical" evidence="9">
    <location>
        <begin position="407"/>
        <end position="425"/>
    </location>
</feature>
<feature type="transmembrane region" description="Helical" evidence="9">
    <location>
        <begin position="382"/>
        <end position="401"/>
    </location>
</feature>
<evidence type="ECO:0000256" key="6">
    <source>
        <dbReference type="ARBA" id="ARBA00022989"/>
    </source>
</evidence>
<comment type="subcellular location">
    <subcellularLocation>
        <location evidence="1">Cell membrane</location>
        <topology evidence="1">Multi-pass membrane protein</topology>
    </subcellularLocation>
</comment>
<sequence>MINQRHPYYRWFYFLVAVILAIAIFFRFYNIDKKIYWIDEVHTSLRVAGYEKVEFAETAPAGKIITIDELHKFQRLNPERGWGDTINALAHNAEHTPIYYLITRLAMQWFGSSVAVTRGVAAAISLLVFPSMYWLCLELFQSRIVGAIALCLVAVSPLHIIYAQEARQYSLFTVTILLSSIALLKAISREQGRGERKEEREKREQATGNREQGTGKNKKVSETGFLAKISETGFLTKISAFHHNFPQKPGFFLSQKPGFYWAIYAVTVSLNLYSHLISILVLIGHGIYVFFCHRRRDFFQSIHYLLALIAGILTLIPWIVIYLLNSNKIGGWVGRDISLPTLLQRWLINLNAVFFDVQISVKQRLFDVEAGQDWVLSFDKPWVYVMPLILILVGYALYFVFRYTDKPVWLFILTLIGSTALPLMLPDIISGGQRSGIARYLIPSYVGIELAVAYAIAYHLNLEKNNPLISISHIKQKLWQGIFIALITLGIISATISAEAETWWHKYSSYYNPEVAQIINQIENPLVISPQERVSRITSLSYKLKPEAKILLIQNQDISLLDSPSFTEEINSQNLFVFRPSAELYQVLDQNPNYQLIPLHTYGHLFKLTQETGFRR</sequence>
<protein>
    <submittedName>
        <fullName evidence="10">Glycosyltransferase family 39 protein</fullName>
        <ecNumber evidence="10">2.4.-.-</ecNumber>
    </submittedName>
</protein>
<gene>
    <name evidence="10" type="ORF">ABWT76_004334</name>
</gene>
<dbReference type="GO" id="GO:0009103">
    <property type="term" value="P:lipopolysaccharide biosynthetic process"/>
    <property type="evidence" value="ECO:0007669"/>
    <property type="project" value="UniProtKB-ARBA"/>
</dbReference>
<keyword evidence="4 10" id="KW-0808">Transferase</keyword>
<keyword evidence="2" id="KW-1003">Cell membrane</keyword>
<feature type="transmembrane region" description="Helical" evidence="9">
    <location>
        <begin position="258"/>
        <end position="291"/>
    </location>
</feature>
<evidence type="ECO:0000256" key="8">
    <source>
        <dbReference type="SAM" id="MobiDB-lite"/>
    </source>
</evidence>
<evidence type="ECO:0000256" key="7">
    <source>
        <dbReference type="ARBA" id="ARBA00023136"/>
    </source>
</evidence>
<keyword evidence="5 9" id="KW-0812">Transmembrane</keyword>
<feature type="transmembrane region" description="Helical" evidence="9">
    <location>
        <begin position="144"/>
        <end position="163"/>
    </location>
</feature>
<reference evidence="10" key="1">
    <citation type="submission" date="2024-07" db="EMBL/GenBank/DDBJ databases">
        <authorList>
            <person name="Kim Y.J."/>
            <person name="Jeong J.Y."/>
        </authorList>
    </citation>
    <scope>NUCLEOTIDE SEQUENCE</scope>
    <source>
        <strain evidence="10">GIHE-MW2</strain>
    </source>
</reference>